<feature type="domain" description="RNA-polymerase II-associated protein 3-like C-terminal" evidence="7">
    <location>
        <begin position="422"/>
        <end position="479"/>
    </location>
</feature>
<dbReference type="Pfam" id="PF13414">
    <property type="entry name" value="TPR_11"/>
    <property type="match status" value="1"/>
</dbReference>
<organism evidence="8 9">
    <name type="scientific">Pinctada imbricata</name>
    <name type="common">Atlantic pearl-oyster</name>
    <name type="synonym">Pinctada martensii</name>
    <dbReference type="NCBI Taxonomy" id="66713"/>
    <lineage>
        <taxon>Eukaryota</taxon>
        <taxon>Metazoa</taxon>
        <taxon>Spiralia</taxon>
        <taxon>Lophotrochozoa</taxon>
        <taxon>Mollusca</taxon>
        <taxon>Bivalvia</taxon>
        <taxon>Autobranchia</taxon>
        <taxon>Pteriomorphia</taxon>
        <taxon>Pterioida</taxon>
        <taxon>Pterioidea</taxon>
        <taxon>Pteriidae</taxon>
        <taxon>Pinctada</taxon>
    </lineage>
</organism>
<feature type="repeat" description="TPR" evidence="5">
    <location>
        <begin position="223"/>
        <end position="256"/>
    </location>
</feature>
<dbReference type="InterPro" id="IPR051966">
    <property type="entry name" value="RPAP3"/>
</dbReference>
<keyword evidence="1" id="KW-0677">Repeat</keyword>
<dbReference type="AlphaFoldDB" id="A0AA88YM32"/>
<dbReference type="InterPro" id="IPR025986">
    <property type="entry name" value="RPAP3-like_C"/>
</dbReference>
<name>A0AA88YM32_PINIB</name>
<dbReference type="Pfam" id="PF13877">
    <property type="entry name" value="RPAP3_C"/>
    <property type="match status" value="1"/>
</dbReference>
<dbReference type="PANTHER" id="PTHR46423">
    <property type="entry name" value="RNA POLYMERASE II-ASSOCIATED PROTEIN 3"/>
    <property type="match status" value="1"/>
</dbReference>
<dbReference type="EMBL" id="VSWD01000005">
    <property type="protein sequence ID" value="KAK3104066.1"/>
    <property type="molecule type" value="Genomic_DNA"/>
</dbReference>
<evidence type="ECO:0000256" key="6">
    <source>
        <dbReference type="SAM" id="MobiDB-lite"/>
    </source>
</evidence>
<feature type="compositionally biased region" description="Basic and acidic residues" evidence="6">
    <location>
        <begin position="38"/>
        <end position="53"/>
    </location>
</feature>
<dbReference type="PROSITE" id="PS50293">
    <property type="entry name" value="TPR_REGION"/>
    <property type="match status" value="1"/>
</dbReference>
<feature type="repeat" description="TPR" evidence="5">
    <location>
        <begin position="155"/>
        <end position="188"/>
    </location>
</feature>
<proteinExistence type="inferred from homology"/>
<comment type="caution">
    <text evidence="8">The sequence shown here is derived from an EMBL/GenBank/DDBJ whole genome shotgun (WGS) entry which is preliminary data.</text>
</comment>
<keyword evidence="2 5" id="KW-0802">TPR repeat</keyword>
<evidence type="ECO:0000259" key="7">
    <source>
        <dbReference type="Pfam" id="PF13877"/>
    </source>
</evidence>
<feature type="compositionally biased region" description="Polar residues" evidence="6">
    <location>
        <begin position="398"/>
        <end position="422"/>
    </location>
</feature>
<evidence type="ECO:0000256" key="3">
    <source>
        <dbReference type="ARBA" id="ARBA00038275"/>
    </source>
</evidence>
<evidence type="ECO:0000313" key="9">
    <source>
        <dbReference type="Proteomes" id="UP001186944"/>
    </source>
</evidence>
<evidence type="ECO:0000256" key="4">
    <source>
        <dbReference type="ARBA" id="ARBA00040133"/>
    </source>
</evidence>
<dbReference type="GO" id="GO:0101031">
    <property type="term" value="C:protein folding chaperone complex"/>
    <property type="evidence" value="ECO:0007669"/>
    <property type="project" value="TreeGrafter"/>
</dbReference>
<evidence type="ECO:0000313" key="8">
    <source>
        <dbReference type="EMBL" id="KAK3104066.1"/>
    </source>
</evidence>
<dbReference type="PROSITE" id="PS50005">
    <property type="entry name" value="TPR"/>
    <property type="match status" value="2"/>
</dbReference>
<dbReference type="Gene3D" id="1.25.40.10">
    <property type="entry name" value="Tetratricopeptide repeat domain"/>
    <property type="match status" value="1"/>
</dbReference>
<dbReference type="Pfam" id="PF00515">
    <property type="entry name" value="TPR_1"/>
    <property type="match status" value="1"/>
</dbReference>
<reference evidence="8" key="1">
    <citation type="submission" date="2019-08" db="EMBL/GenBank/DDBJ databases">
        <title>The improved chromosome-level genome for the pearl oyster Pinctada fucata martensii using PacBio sequencing and Hi-C.</title>
        <authorList>
            <person name="Zheng Z."/>
        </authorList>
    </citation>
    <scope>NUCLEOTIDE SEQUENCE</scope>
    <source>
        <strain evidence="8">ZZ-2019</strain>
        <tissue evidence="8">Adductor muscle</tissue>
    </source>
</reference>
<dbReference type="Proteomes" id="UP001186944">
    <property type="component" value="Unassembled WGS sequence"/>
</dbReference>
<dbReference type="SUPFAM" id="SSF48452">
    <property type="entry name" value="TPR-like"/>
    <property type="match status" value="1"/>
</dbReference>
<dbReference type="SMART" id="SM00028">
    <property type="entry name" value="TPR"/>
    <property type="match status" value="3"/>
</dbReference>
<dbReference type="InterPro" id="IPR019734">
    <property type="entry name" value="TPR_rpt"/>
</dbReference>
<dbReference type="InterPro" id="IPR011990">
    <property type="entry name" value="TPR-like_helical_dom_sf"/>
</dbReference>
<sequence length="480" mass="55160">MASEEKMIQLQYQMRENQHELDAFLKDMNSWEDDIKKKENELGQEKPMEEKLPPVRNSLQKKKKKRVKTKQAEEKPKPKKLSGYDFRAWDKLDVVSILLSGDWILCVYMSGYDFRAWDKLDVDKLCEEIDKEEKKSSSEYETDEEWELERRKQQAIVEKDMGNDFFKRGEYENAIESYTRGLNHDPSNPILPANRAMALLKQEKYAAAEVDCITALTLDPLYVKAYLRLGAARFGLRKFLEAKDAYEKALQLEPQNKTAQQEIGKIEKELSKAQMVTHSMGDVGLVKPISKHVAQRSKKPLRRLDIEEIGVENDSERQTAIARVQEGQSQAKKRLEAQDGASFEKFTSQNSTDSKKQSVIASSSKDNQPKAKSVIDKSDASNDKVETQNMKSEHKKNSSSMQASTSPRPSAGSTSPRSLGVPTSSYQFQADYKVLKRDQDAFYQYMKEINPEHYPKLLGQSLDADILMQFLRTFKEYFIP</sequence>
<accession>A0AA88YM32</accession>
<dbReference type="PANTHER" id="PTHR46423:SF1">
    <property type="entry name" value="RNA POLYMERASE II-ASSOCIATED PROTEIN 3"/>
    <property type="match status" value="1"/>
</dbReference>
<evidence type="ECO:0000256" key="2">
    <source>
        <dbReference type="ARBA" id="ARBA00022803"/>
    </source>
</evidence>
<feature type="region of interest" description="Disordered" evidence="6">
    <location>
        <begin position="38"/>
        <end position="80"/>
    </location>
</feature>
<feature type="compositionally biased region" description="Basic residues" evidence="6">
    <location>
        <begin position="59"/>
        <end position="69"/>
    </location>
</feature>
<feature type="region of interest" description="Disordered" evidence="6">
    <location>
        <begin position="325"/>
        <end position="422"/>
    </location>
</feature>
<evidence type="ECO:0000256" key="1">
    <source>
        <dbReference type="ARBA" id="ARBA00022737"/>
    </source>
</evidence>
<evidence type="ECO:0000256" key="5">
    <source>
        <dbReference type="PROSITE-ProRule" id="PRU00339"/>
    </source>
</evidence>
<protein>
    <recommendedName>
        <fullName evidence="4">RNA polymerase II-associated protein 3</fullName>
    </recommendedName>
</protein>
<feature type="compositionally biased region" description="Polar residues" evidence="6">
    <location>
        <begin position="345"/>
        <end position="366"/>
    </location>
</feature>
<comment type="similarity">
    <text evidence="3">Belongs to the RPAP3 family.</text>
</comment>
<keyword evidence="9" id="KW-1185">Reference proteome</keyword>
<feature type="compositionally biased region" description="Basic and acidic residues" evidence="6">
    <location>
        <begin position="367"/>
        <end position="396"/>
    </location>
</feature>
<gene>
    <name evidence="8" type="ORF">FSP39_024146</name>
</gene>